<evidence type="ECO:0000313" key="3">
    <source>
        <dbReference type="Proteomes" id="UP000270296"/>
    </source>
</evidence>
<dbReference type="Proteomes" id="UP000270296">
    <property type="component" value="Unassembled WGS sequence"/>
</dbReference>
<keyword evidence="3" id="KW-1185">Reference proteome</keyword>
<sequence>MTSVCLIVVWITNFFLLMSPSMETSCTGMFEKTASVCALIRVVTSSSLPPSLQTKKPSFFLEYMRKIHVQGLWKHVFAFRLWN</sequence>
<dbReference type="AlphaFoldDB" id="A0A183J9Z2"/>
<feature type="chain" id="PRO_5043140498" evidence="1">
    <location>
        <begin position="27"/>
        <end position="83"/>
    </location>
</feature>
<protein>
    <submittedName>
        <fullName evidence="4">Secreted protein</fullName>
    </submittedName>
</protein>
<proteinExistence type="predicted"/>
<name>A0A183J9Z2_9BILA</name>
<gene>
    <name evidence="2" type="ORF">SBAD_LOCUS12690</name>
</gene>
<reference evidence="2 3" key="2">
    <citation type="submission" date="2018-11" db="EMBL/GenBank/DDBJ databases">
        <authorList>
            <consortium name="Pathogen Informatics"/>
        </authorList>
    </citation>
    <scope>NUCLEOTIDE SEQUENCE [LARGE SCALE GENOMIC DNA]</scope>
</reference>
<reference evidence="4" key="1">
    <citation type="submission" date="2016-06" db="UniProtKB">
        <authorList>
            <consortium name="WormBaseParasite"/>
        </authorList>
    </citation>
    <scope>IDENTIFICATION</scope>
</reference>
<evidence type="ECO:0000313" key="4">
    <source>
        <dbReference type="WBParaSite" id="SBAD_0001310001-mRNA-1"/>
    </source>
</evidence>
<evidence type="ECO:0000313" key="2">
    <source>
        <dbReference type="EMBL" id="VDP50921.1"/>
    </source>
</evidence>
<dbReference type="WBParaSite" id="SBAD_0001310001-mRNA-1">
    <property type="protein sequence ID" value="SBAD_0001310001-mRNA-1"/>
    <property type="gene ID" value="SBAD_0001310001"/>
</dbReference>
<dbReference type="EMBL" id="UZAM01018500">
    <property type="protein sequence ID" value="VDP50921.1"/>
    <property type="molecule type" value="Genomic_DNA"/>
</dbReference>
<evidence type="ECO:0000256" key="1">
    <source>
        <dbReference type="SAM" id="SignalP"/>
    </source>
</evidence>
<organism evidence="4">
    <name type="scientific">Soboliphyme baturini</name>
    <dbReference type="NCBI Taxonomy" id="241478"/>
    <lineage>
        <taxon>Eukaryota</taxon>
        <taxon>Metazoa</taxon>
        <taxon>Ecdysozoa</taxon>
        <taxon>Nematoda</taxon>
        <taxon>Enoplea</taxon>
        <taxon>Dorylaimia</taxon>
        <taxon>Dioctophymatida</taxon>
        <taxon>Dioctophymatoidea</taxon>
        <taxon>Soboliphymatidae</taxon>
        <taxon>Soboliphyme</taxon>
    </lineage>
</organism>
<accession>A0A183J9Z2</accession>
<keyword evidence="1" id="KW-0732">Signal</keyword>
<feature type="signal peptide" evidence="1">
    <location>
        <begin position="1"/>
        <end position="26"/>
    </location>
</feature>